<organism evidence="1">
    <name type="scientific">Veillonella atypica</name>
    <dbReference type="NCBI Taxonomy" id="39777"/>
    <lineage>
        <taxon>Bacteria</taxon>
        <taxon>Bacillati</taxon>
        <taxon>Bacillota</taxon>
        <taxon>Negativicutes</taxon>
        <taxon>Veillonellales</taxon>
        <taxon>Veillonellaceae</taxon>
        <taxon>Veillonella</taxon>
    </lineage>
</organism>
<reference evidence="1" key="1">
    <citation type="submission" date="2019-11" db="EMBL/GenBank/DDBJ databases">
        <authorList>
            <person name="Feng L."/>
        </authorList>
    </citation>
    <scope>NUCLEOTIDE SEQUENCE</scope>
    <source>
        <strain evidence="1">VatypicaLFYP47</strain>
    </source>
</reference>
<protein>
    <submittedName>
        <fullName evidence="1">Uncharacterized protein</fullName>
    </submittedName>
</protein>
<gene>
    <name evidence="1" type="ORF">VALFYP47_01950</name>
</gene>
<dbReference type="AlphaFoldDB" id="A0A6N3DV88"/>
<accession>A0A6N3DV88</accession>
<dbReference type="EMBL" id="CACRUN010000026">
    <property type="protein sequence ID" value="VYU32810.1"/>
    <property type="molecule type" value="Genomic_DNA"/>
</dbReference>
<proteinExistence type="predicted"/>
<name>A0A6N3DV88_9FIRM</name>
<sequence length="197" mass="23023">MIKSNFTNETVKILKSSIDKTVENIYTLDLIENNTEILSYTKEISDGIIYIEFSDFVLQFMNCPLVFENIEDYASLDLRMLTKEEFLAATSKYTLITHQINSPIIDIQNVNDKFINWCGNNIDVDIALKVIILNHVYYIVLWDNLPGEINFICTDDIISEEKDWLRDRITGYWKAKSPNFSLFNRREVSLSERLNTI</sequence>
<dbReference type="RefSeq" id="WP_005379221.1">
    <property type="nucleotide sequence ID" value="NZ_CACRUN010000026.1"/>
</dbReference>
<evidence type="ECO:0000313" key="1">
    <source>
        <dbReference type="EMBL" id="VYU32810.1"/>
    </source>
</evidence>